<evidence type="ECO:0000256" key="1">
    <source>
        <dbReference type="SAM" id="MobiDB-lite"/>
    </source>
</evidence>
<gene>
    <name evidence="3" type="ORF">DL546_001346</name>
</gene>
<evidence type="ECO:0000313" key="3">
    <source>
        <dbReference type="EMBL" id="RKU39906.1"/>
    </source>
</evidence>
<feature type="compositionally biased region" description="Pro residues" evidence="1">
    <location>
        <begin position="290"/>
        <end position="305"/>
    </location>
</feature>
<accession>A0A420XWE2</accession>
<feature type="region of interest" description="Disordered" evidence="1">
    <location>
        <begin position="283"/>
        <end position="361"/>
    </location>
</feature>
<protein>
    <recommendedName>
        <fullName evidence="2">Myb/SANT-like domain-containing protein</fullName>
    </recommendedName>
</protein>
<dbReference type="PANTHER" id="PTHR46929">
    <property type="entry name" value="EXPRESSED PROTEIN"/>
    <property type="match status" value="1"/>
</dbReference>
<dbReference type="AlphaFoldDB" id="A0A420XWE2"/>
<dbReference type="Pfam" id="PF12776">
    <property type="entry name" value="Myb_DNA-bind_3"/>
    <property type="match status" value="1"/>
</dbReference>
<dbReference type="OrthoDB" id="5307821at2759"/>
<dbReference type="PANTHER" id="PTHR46929:SF3">
    <property type="entry name" value="MYB_SANT-LIKE DOMAIN-CONTAINING PROTEIN"/>
    <property type="match status" value="1"/>
</dbReference>
<proteinExistence type="predicted"/>
<sequence length="451" mass="50362">MAEHDYSREEVPHIPGKHRGPRFTWSPSYEVTFFQSLCQSVRLGLREGMTFKAEAWDRAAQALVDKHNAYANKGHLINKSDNARKKFRMWRSLREHPDFLYNPATKTITGSEEAWRKHIEKEPLSRSLKGRPFEYEDFYEILFPDVIGTGGAPKRVTARKRKAESSVPGDADQDQTALSADGTPGPAMAVLSEATYNNNGGGGVASASSSTTTQQGQQAQAVQRQSTASAAPTTSPVAPQQHHTQQQTQRPTSTTLPPRSSLTSVSVLTPPDEVPQATRQRFMVPEHSSQPPPPSSAYQPPPRPNSGPDKRRKGKADGYLNIHPPRPQPLPHESYHHHPSHQGHTIIHHHSPTSASYPPLPPSPRAQAQIDGILALAEAIRQTQRPPKPAFTEQAVEIFLDNFADEDKDFQIKIADKLFADEHKSMVFVKMSEELRTHWVKRMKDVHFKQT</sequence>
<evidence type="ECO:0000313" key="4">
    <source>
        <dbReference type="Proteomes" id="UP000275385"/>
    </source>
</evidence>
<feature type="compositionally biased region" description="Low complexity" evidence="1">
    <location>
        <begin position="205"/>
        <end position="271"/>
    </location>
</feature>
<feature type="region of interest" description="Disordered" evidence="1">
    <location>
        <begin position="150"/>
        <end position="271"/>
    </location>
</feature>
<feature type="domain" description="Myb/SANT-like" evidence="2">
    <location>
        <begin position="24"/>
        <end position="118"/>
    </location>
</feature>
<dbReference type="EMBL" id="QVQW01000133">
    <property type="protein sequence ID" value="RKU39906.1"/>
    <property type="molecule type" value="Genomic_DNA"/>
</dbReference>
<comment type="caution">
    <text evidence="3">The sequence shown here is derived from an EMBL/GenBank/DDBJ whole genome shotgun (WGS) entry which is preliminary data.</text>
</comment>
<keyword evidence="4" id="KW-1185">Reference proteome</keyword>
<feature type="compositionally biased region" description="Basic residues" evidence="1">
    <location>
        <begin position="335"/>
        <end position="351"/>
    </location>
</feature>
<dbReference type="InterPro" id="IPR024752">
    <property type="entry name" value="Myb/SANT-like_dom"/>
</dbReference>
<reference evidence="3 4" key="1">
    <citation type="submission" date="2018-08" db="EMBL/GenBank/DDBJ databases">
        <title>Draft genome of the lignicolous fungus Coniochaeta pulveracea.</title>
        <authorList>
            <person name="Borstlap C.J."/>
            <person name="De Witt R.N."/>
            <person name="Botha A."/>
            <person name="Volschenk H."/>
        </authorList>
    </citation>
    <scope>NUCLEOTIDE SEQUENCE [LARGE SCALE GENOMIC DNA]</scope>
    <source>
        <strain evidence="3 4">CAB683</strain>
    </source>
</reference>
<evidence type="ECO:0000259" key="2">
    <source>
        <dbReference type="Pfam" id="PF12776"/>
    </source>
</evidence>
<dbReference type="STRING" id="177199.A0A420XWE2"/>
<dbReference type="Proteomes" id="UP000275385">
    <property type="component" value="Unassembled WGS sequence"/>
</dbReference>
<name>A0A420XWE2_9PEZI</name>
<organism evidence="3 4">
    <name type="scientific">Coniochaeta pulveracea</name>
    <dbReference type="NCBI Taxonomy" id="177199"/>
    <lineage>
        <taxon>Eukaryota</taxon>
        <taxon>Fungi</taxon>
        <taxon>Dikarya</taxon>
        <taxon>Ascomycota</taxon>
        <taxon>Pezizomycotina</taxon>
        <taxon>Sordariomycetes</taxon>
        <taxon>Sordariomycetidae</taxon>
        <taxon>Coniochaetales</taxon>
        <taxon>Coniochaetaceae</taxon>
        <taxon>Coniochaeta</taxon>
    </lineage>
</organism>